<gene>
    <name evidence="1" type="ORF">PBRASI_LOCUS1247</name>
</gene>
<evidence type="ECO:0000313" key="2">
    <source>
        <dbReference type="Proteomes" id="UP000789739"/>
    </source>
</evidence>
<reference evidence="1" key="1">
    <citation type="submission" date="2021-06" db="EMBL/GenBank/DDBJ databases">
        <authorList>
            <person name="Kallberg Y."/>
            <person name="Tangrot J."/>
            <person name="Rosling A."/>
        </authorList>
    </citation>
    <scope>NUCLEOTIDE SEQUENCE</scope>
    <source>
        <strain evidence="1">BR232B</strain>
    </source>
</reference>
<comment type="caution">
    <text evidence="1">The sequence shown here is derived from an EMBL/GenBank/DDBJ whole genome shotgun (WGS) entry which is preliminary data.</text>
</comment>
<name>A0A9N8W8L6_9GLOM</name>
<dbReference type="Proteomes" id="UP000789739">
    <property type="component" value="Unassembled WGS sequence"/>
</dbReference>
<accession>A0A9N8W8L6</accession>
<sequence length="91" mass="10364">MTTFLHPQNKESVESTASKKICNRTSLQSQHLQRLAVEEKNESGVTPMSGVYAANNLRLTKDVHTEFNYQQFTGISTESRRTNERRTAYGI</sequence>
<dbReference type="AlphaFoldDB" id="A0A9N8W8L6"/>
<dbReference type="EMBL" id="CAJVPI010000078">
    <property type="protein sequence ID" value="CAG8474511.1"/>
    <property type="molecule type" value="Genomic_DNA"/>
</dbReference>
<protein>
    <submittedName>
        <fullName evidence="1">3957_t:CDS:1</fullName>
    </submittedName>
</protein>
<organism evidence="1 2">
    <name type="scientific">Paraglomus brasilianum</name>
    <dbReference type="NCBI Taxonomy" id="144538"/>
    <lineage>
        <taxon>Eukaryota</taxon>
        <taxon>Fungi</taxon>
        <taxon>Fungi incertae sedis</taxon>
        <taxon>Mucoromycota</taxon>
        <taxon>Glomeromycotina</taxon>
        <taxon>Glomeromycetes</taxon>
        <taxon>Paraglomerales</taxon>
        <taxon>Paraglomeraceae</taxon>
        <taxon>Paraglomus</taxon>
    </lineage>
</organism>
<evidence type="ECO:0000313" key="1">
    <source>
        <dbReference type="EMBL" id="CAG8474511.1"/>
    </source>
</evidence>
<proteinExistence type="predicted"/>
<keyword evidence="2" id="KW-1185">Reference proteome</keyword>